<sequence>VQNLVSSLRTRREGIPRIANLFELDSAFAEYRITPALLKSVKDNCPLPSKIVHLETDFDSQDFVCALTSTDMLVSLKWFLDSCTDGFPLYMDTQQKVIKGKPKLVWIGSSRT</sequence>
<keyword evidence="2" id="KW-1185">Reference proteome</keyword>
<proteinExistence type="predicted"/>
<feature type="non-terminal residue" evidence="1">
    <location>
        <position position="1"/>
    </location>
</feature>
<evidence type="ECO:0000313" key="1">
    <source>
        <dbReference type="EMBL" id="KAF4646628.1"/>
    </source>
</evidence>
<protein>
    <submittedName>
        <fullName evidence="1">Uncharacterized protein</fullName>
    </submittedName>
</protein>
<feature type="non-terminal residue" evidence="1">
    <location>
        <position position="112"/>
    </location>
</feature>
<dbReference type="EMBL" id="JAAPAO010003255">
    <property type="protein sequence ID" value="KAF4646628.1"/>
    <property type="molecule type" value="Genomic_DNA"/>
</dbReference>
<evidence type="ECO:0000313" key="2">
    <source>
        <dbReference type="Proteomes" id="UP000591131"/>
    </source>
</evidence>
<accession>A0A7J6KHL0</accession>
<dbReference type="AlphaFoldDB" id="A0A7J6KHL0"/>
<comment type="caution">
    <text evidence="1">The sequence shown here is derived from an EMBL/GenBank/DDBJ whole genome shotgun (WGS) entry which is preliminary data.</text>
</comment>
<reference evidence="1 2" key="1">
    <citation type="submission" date="2020-04" db="EMBL/GenBank/DDBJ databases">
        <title>Perkinsus chesapeaki whole genome sequence.</title>
        <authorList>
            <person name="Bogema D.R."/>
        </authorList>
    </citation>
    <scope>NUCLEOTIDE SEQUENCE [LARGE SCALE GENOMIC DNA]</scope>
    <source>
        <strain evidence="1">ATCC PRA-425</strain>
    </source>
</reference>
<gene>
    <name evidence="1" type="ORF">FOL47_005883</name>
</gene>
<organism evidence="1 2">
    <name type="scientific">Perkinsus chesapeaki</name>
    <name type="common">Clam parasite</name>
    <name type="synonym">Perkinsus andrewsi</name>
    <dbReference type="NCBI Taxonomy" id="330153"/>
    <lineage>
        <taxon>Eukaryota</taxon>
        <taxon>Sar</taxon>
        <taxon>Alveolata</taxon>
        <taxon>Perkinsozoa</taxon>
        <taxon>Perkinsea</taxon>
        <taxon>Perkinsida</taxon>
        <taxon>Perkinsidae</taxon>
        <taxon>Perkinsus</taxon>
    </lineage>
</organism>
<dbReference type="Proteomes" id="UP000591131">
    <property type="component" value="Unassembled WGS sequence"/>
</dbReference>
<name>A0A7J6KHL0_PERCH</name>